<dbReference type="AlphaFoldDB" id="M2B6I7"/>
<keyword evidence="3" id="KW-1185">Reference proteome</keyword>
<accession>M2B6I7</accession>
<evidence type="ECO:0000256" key="1">
    <source>
        <dbReference type="SAM" id="MobiDB-lite"/>
    </source>
</evidence>
<evidence type="ECO:0000313" key="2">
    <source>
        <dbReference type="EMBL" id="EMB17839.1"/>
    </source>
</evidence>
<protein>
    <submittedName>
        <fullName evidence="2">Uncharacterized protein</fullName>
    </submittedName>
</protein>
<dbReference type="Proteomes" id="UP000011529">
    <property type="component" value="Unassembled WGS sequence"/>
</dbReference>
<gene>
    <name evidence="2" type="ORF">RE6C_01470</name>
</gene>
<feature type="compositionally biased region" description="Polar residues" evidence="1">
    <location>
        <begin position="54"/>
        <end position="70"/>
    </location>
</feature>
<feature type="compositionally biased region" description="Basic and acidic residues" evidence="1">
    <location>
        <begin position="1"/>
        <end position="10"/>
    </location>
</feature>
<name>M2B6I7_9BACT</name>
<proteinExistence type="predicted"/>
<feature type="region of interest" description="Disordered" evidence="1">
    <location>
        <begin position="1"/>
        <end position="23"/>
    </location>
</feature>
<feature type="compositionally biased region" description="Polar residues" evidence="1">
    <location>
        <begin position="11"/>
        <end position="23"/>
    </location>
</feature>
<sequence length="70" mass="7281">MHGSASRREVATTSSVTGSLRTADASNAQDLSSIWIVTGSHLNFGGSKAMSKPGNVQTLRGQTMPISMSD</sequence>
<reference evidence="2" key="2">
    <citation type="journal article" date="2013" name="Mar. Genomics">
        <title>Expression of sulfatases in Rhodopirellula baltica and the diversity of sulfatases in the genus Rhodopirellula.</title>
        <authorList>
            <person name="Wegner C.E."/>
            <person name="Richter-Heitmann T."/>
            <person name="Klindworth A."/>
            <person name="Klockow C."/>
            <person name="Richter M."/>
            <person name="Achstetter T."/>
            <person name="Glockner F.O."/>
            <person name="Harder J."/>
        </authorList>
    </citation>
    <scope>NUCLEOTIDE SEQUENCE [LARGE SCALE GENOMIC DNA]</scope>
    <source>
        <strain evidence="2">6C</strain>
    </source>
</reference>
<reference evidence="2" key="1">
    <citation type="submission" date="2012-11" db="EMBL/GenBank/DDBJ databases">
        <title>Permanent draft genomes of Rhodopirellula europaea strain SH398 and 6C.</title>
        <authorList>
            <person name="Richter M."/>
            <person name="Richter-Heitmann T."/>
            <person name="Frank C."/>
            <person name="Harder J."/>
            <person name="Glockner F.O."/>
        </authorList>
    </citation>
    <scope>NUCLEOTIDE SEQUENCE</scope>
    <source>
        <strain evidence="2">6C</strain>
    </source>
</reference>
<evidence type="ECO:0000313" key="3">
    <source>
        <dbReference type="Proteomes" id="UP000011529"/>
    </source>
</evidence>
<comment type="caution">
    <text evidence="2">The sequence shown here is derived from an EMBL/GenBank/DDBJ whole genome shotgun (WGS) entry which is preliminary data.</text>
</comment>
<dbReference type="PATRIC" id="fig|1263867.3.peg.1554"/>
<feature type="region of interest" description="Disordered" evidence="1">
    <location>
        <begin position="46"/>
        <end position="70"/>
    </location>
</feature>
<organism evidence="2 3">
    <name type="scientific">Rhodopirellula europaea 6C</name>
    <dbReference type="NCBI Taxonomy" id="1263867"/>
    <lineage>
        <taxon>Bacteria</taxon>
        <taxon>Pseudomonadati</taxon>
        <taxon>Planctomycetota</taxon>
        <taxon>Planctomycetia</taxon>
        <taxon>Pirellulales</taxon>
        <taxon>Pirellulaceae</taxon>
        <taxon>Rhodopirellula</taxon>
    </lineage>
</organism>
<dbReference type="EMBL" id="ANMO01000085">
    <property type="protein sequence ID" value="EMB17839.1"/>
    <property type="molecule type" value="Genomic_DNA"/>
</dbReference>